<evidence type="ECO:0000256" key="5">
    <source>
        <dbReference type="ARBA" id="ARBA00022840"/>
    </source>
</evidence>
<gene>
    <name evidence="8" type="ORF">RFH51_00450</name>
</gene>
<name>A0AAW8JDX9_9GAMM</name>
<evidence type="ECO:0000256" key="2">
    <source>
        <dbReference type="ARBA" id="ARBA00005417"/>
    </source>
</evidence>
<dbReference type="CDD" id="cd03262">
    <property type="entry name" value="ABC_HisP_GlnQ"/>
    <property type="match status" value="1"/>
</dbReference>
<dbReference type="SUPFAM" id="SSF52540">
    <property type="entry name" value="P-loop containing nucleoside triphosphate hydrolases"/>
    <property type="match status" value="1"/>
</dbReference>
<dbReference type="PANTHER" id="PTHR43166">
    <property type="entry name" value="AMINO ACID IMPORT ATP-BINDING PROTEIN"/>
    <property type="match status" value="1"/>
</dbReference>
<dbReference type="AlphaFoldDB" id="A0AAW8JDX9"/>
<dbReference type="InterPro" id="IPR030679">
    <property type="entry name" value="ABC_ATPase_HisP-typ"/>
</dbReference>
<dbReference type="InterPro" id="IPR017871">
    <property type="entry name" value="ABC_transporter-like_CS"/>
</dbReference>
<evidence type="ECO:0000256" key="3">
    <source>
        <dbReference type="ARBA" id="ARBA00022448"/>
    </source>
</evidence>
<dbReference type="PANTHER" id="PTHR43166:SF4">
    <property type="entry name" value="PHOSPHONATES IMPORT ATP-BINDING PROTEIN PHNC"/>
    <property type="match status" value="1"/>
</dbReference>
<evidence type="ECO:0000313" key="9">
    <source>
        <dbReference type="Proteomes" id="UP001243195"/>
    </source>
</evidence>
<keyword evidence="5 8" id="KW-0067">ATP-binding</keyword>
<dbReference type="InterPro" id="IPR003439">
    <property type="entry name" value="ABC_transporter-like_ATP-bd"/>
</dbReference>
<dbReference type="Pfam" id="PF00005">
    <property type="entry name" value="ABC_tran"/>
    <property type="match status" value="1"/>
</dbReference>
<dbReference type="PROSITE" id="PS00211">
    <property type="entry name" value="ABC_TRANSPORTER_1"/>
    <property type="match status" value="1"/>
</dbReference>
<dbReference type="PROSITE" id="PS50893">
    <property type="entry name" value="ABC_TRANSPORTER_2"/>
    <property type="match status" value="1"/>
</dbReference>
<dbReference type="InterPro" id="IPR027417">
    <property type="entry name" value="P-loop_NTPase"/>
</dbReference>
<dbReference type="Gene3D" id="3.40.50.300">
    <property type="entry name" value="P-loop containing nucleotide triphosphate hydrolases"/>
    <property type="match status" value="1"/>
</dbReference>
<comment type="similarity">
    <text evidence="2">Belongs to the ABC transporter superfamily.</text>
</comment>
<dbReference type="GO" id="GO:0015424">
    <property type="term" value="F:ABC-type amino acid transporter activity"/>
    <property type="evidence" value="ECO:0007669"/>
    <property type="project" value="InterPro"/>
</dbReference>
<dbReference type="InterPro" id="IPR003593">
    <property type="entry name" value="AAA+_ATPase"/>
</dbReference>
<dbReference type="FunFam" id="3.40.50.300:FF:000020">
    <property type="entry name" value="Amino acid ABC transporter ATP-binding component"/>
    <property type="match status" value="1"/>
</dbReference>
<dbReference type="GO" id="GO:0005886">
    <property type="term" value="C:plasma membrane"/>
    <property type="evidence" value="ECO:0007669"/>
    <property type="project" value="UniProtKB-SubCell"/>
</dbReference>
<evidence type="ECO:0000256" key="1">
    <source>
        <dbReference type="ARBA" id="ARBA00004417"/>
    </source>
</evidence>
<organism evidence="8 9">
    <name type="scientific">Acinetobacter gerneri</name>
    <dbReference type="NCBI Taxonomy" id="202952"/>
    <lineage>
        <taxon>Bacteria</taxon>
        <taxon>Pseudomonadati</taxon>
        <taxon>Pseudomonadota</taxon>
        <taxon>Gammaproteobacteria</taxon>
        <taxon>Moraxellales</taxon>
        <taxon>Moraxellaceae</taxon>
        <taxon>Acinetobacter</taxon>
    </lineage>
</organism>
<reference evidence="8" key="1">
    <citation type="submission" date="2023-08" db="EMBL/GenBank/DDBJ databases">
        <title>Emergence of clinically-relevant ST2 carbapenem-resistant Acinetobacter baumannii strains in hospital sewages in Zhejiang, East of China.</title>
        <authorList>
            <person name="Kaichao C."/>
            <person name="Zhang R."/>
        </authorList>
    </citation>
    <scope>NUCLEOTIDE SEQUENCE</scope>
    <source>
        <strain evidence="8">M-SY-60</strain>
    </source>
</reference>
<accession>A0AAW8JDX9</accession>
<keyword evidence="4" id="KW-0547">Nucleotide-binding</keyword>
<dbReference type="InterPro" id="IPR050086">
    <property type="entry name" value="MetN_ABC_transporter-like"/>
</dbReference>
<evidence type="ECO:0000259" key="7">
    <source>
        <dbReference type="PROSITE" id="PS50893"/>
    </source>
</evidence>
<dbReference type="RefSeq" id="WP_308956079.1">
    <property type="nucleotide sequence ID" value="NZ_JAVICY010000011.1"/>
</dbReference>
<protein>
    <submittedName>
        <fullName evidence="8">Amino acid ABC transporter ATP-binding protein</fullName>
    </submittedName>
</protein>
<dbReference type="GO" id="GO:0016887">
    <property type="term" value="F:ATP hydrolysis activity"/>
    <property type="evidence" value="ECO:0007669"/>
    <property type="project" value="InterPro"/>
</dbReference>
<evidence type="ECO:0000256" key="6">
    <source>
        <dbReference type="ARBA" id="ARBA00022970"/>
    </source>
</evidence>
<proteinExistence type="inferred from homology"/>
<evidence type="ECO:0000256" key="4">
    <source>
        <dbReference type="ARBA" id="ARBA00022741"/>
    </source>
</evidence>
<dbReference type="SMART" id="SM00382">
    <property type="entry name" value="AAA"/>
    <property type="match status" value="1"/>
</dbReference>
<evidence type="ECO:0000313" key="8">
    <source>
        <dbReference type="EMBL" id="MDQ9069939.1"/>
    </source>
</evidence>
<dbReference type="Proteomes" id="UP001243195">
    <property type="component" value="Unassembled WGS sequence"/>
</dbReference>
<comment type="caution">
    <text evidence="8">The sequence shown here is derived from an EMBL/GenBank/DDBJ whole genome shotgun (WGS) entry which is preliminary data.</text>
</comment>
<sequence>MSLLSIQHLQKSFADNPILRGIDLEVEQGEVVVILGPSGCGKSTLLRCINGLEPIQNGEISLKGFGRLGRDISWIKARQEIGMVFQNYELFGHMNVINNILLGPLQVQKRQRIEAEKVADELLKRVGLYDRKHDYPRQLSGGQKQRIAIVRSLVMQPKVILFDEITAALDPEMVREVLDVVLGLAREGMTMLIVTHEMSFAEKVADRIIFMDQGQIIEQAKPVDFFAYPQTERARAFLNILNY</sequence>
<dbReference type="EMBL" id="JAVIDA010000001">
    <property type="protein sequence ID" value="MDQ9069939.1"/>
    <property type="molecule type" value="Genomic_DNA"/>
</dbReference>
<feature type="domain" description="ABC transporter" evidence="7">
    <location>
        <begin position="4"/>
        <end position="238"/>
    </location>
</feature>
<comment type="subcellular location">
    <subcellularLocation>
        <location evidence="1">Cell inner membrane</location>
        <topology evidence="1">Peripheral membrane protein</topology>
    </subcellularLocation>
</comment>
<dbReference type="GO" id="GO:0005524">
    <property type="term" value="F:ATP binding"/>
    <property type="evidence" value="ECO:0007669"/>
    <property type="project" value="UniProtKB-KW"/>
</dbReference>
<dbReference type="PIRSF" id="PIRSF039085">
    <property type="entry name" value="ABC_ATPase_HisP"/>
    <property type="match status" value="1"/>
</dbReference>
<keyword evidence="6" id="KW-0029">Amino-acid transport</keyword>
<keyword evidence="3" id="KW-0813">Transport</keyword>